<keyword evidence="3" id="KW-0805">Transcription regulation</keyword>
<feature type="domain" description="PTS EIIB type-2" evidence="6">
    <location>
        <begin position="409"/>
        <end position="499"/>
    </location>
</feature>
<dbReference type="PROSITE" id="PS51372">
    <property type="entry name" value="PRD_2"/>
    <property type="match status" value="2"/>
</dbReference>
<dbReference type="InterPro" id="IPR011608">
    <property type="entry name" value="PRD"/>
</dbReference>
<evidence type="ECO:0000259" key="6">
    <source>
        <dbReference type="PROSITE" id="PS51099"/>
    </source>
</evidence>
<evidence type="ECO:0000256" key="2">
    <source>
        <dbReference type="ARBA" id="ARBA00022737"/>
    </source>
</evidence>
<keyword evidence="1" id="KW-0808">Transferase</keyword>
<dbReference type="InterPro" id="IPR036390">
    <property type="entry name" value="WH_DNA-bd_sf"/>
</dbReference>
<evidence type="ECO:0000313" key="8">
    <source>
        <dbReference type="EMBL" id="MBP1920707.1"/>
    </source>
</evidence>
<dbReference type="Pfam" id="PF00874">
    <property type="entry name" value="PRD"/>
    <property type="match status" value="2"/>
</dbReference>
<keyword evidence="4" id="KW-0010">Activator</keyword>
<dbReference type="Pfam" id="PF05043">
    <property type="entry name" value="Mga"/>
    <property type="match status" value="1"/>
</dbReference>
<dbReference type="PANTHER" id="PTHR30185:SF18">
    <property type="entry name" value="TRANSCRIPTIONAL REGULATOR MTLR"/>
    <property type="match status" value="1"/>
</dbReference>
<dbReference type="InterPro" id="IPR036095">
    <property type="entry name" value="PTS_EIIB-like_sf"/>
</dbReference>
<evidence type="ECO:0000256" key="1">
    <source>
        <dbReference type="ARBA" id="ARBA00022679"/>
    </source>
</evidence>
<keyword evidence="2" id="KW-0677">Repeat</keyword>
<dbReference type="SUPFAM" id="SSF46785">
    <property type="entry name" value="Winged helix' DNA-binding domain"/>
    <property type="match status" value="1"/>
</dbReference>
<dbReference type="InterPro" id="IPR050661">
    <property type="entry name" value="BglG_antiterminators"/>
</dbReference>
<dbReference type="SUPFAM" id="SSF63520">
    <property type="entry name" value="PTS-regulatory domain, PRD"/>
    <property type="match status" value="2"/>
</dbReference>
<gene>
    <name evidence="8" type="ORF">J2Z34_003222</name>
</gene>
<dbReference type="InterPro" id="IPR036634">
    <property type="entry name" value="PRD_sf"/>
</dbReference>
<dbReference type="InterPro" id="IPR013196">
    <property type="entry name" value="HTH_11"/>
</dbReference>
<evidence type="ECO:0000313" key="9">
    <source>
        <dbReference type="Proteomes" id="UP001519271"/>
    </source>
</evidence>
<dbReference type="Gene3D" id="1.10.10.10">
    <property type="entry name" value="Winged helix-like DNA-binding domain superfamily/Winged helix DNA-binding domain"/>
    <property type="match status" value="2"/>
</dbReference>
<sequence length="637" mass="72920">MSTLNGRQSDMLRTLVKSNYPIPIEYFSETYSKSERTVRNDLKALRSALEEIGVQIKNSQKSGLYIPASQKDTARNLLNSVKQDTEILNCLETESGRIKNLFLFLMLQNKPISADEIADRFYISRSTILRNIQELNRMIGDHAIGVTSIVSQGFLLQGDEYRIRTFAAEILKDAFSGSFINEDWYVLLPVVLRDQISLDEITTISAAIKKLNLVYDVWLSNEAFLSLLAYTVIRKIRLASNCPMTFSRTEMNEGEYFCEVRFINDLIKELGSGGSNEDEVSCYLSSLIGNDIIIRTDGGSDNANLSDVISRMIDVLESESSVKYDRNALYLDLYHHLQRYLKHKEEMTSEDTDSVLLQVKSDYPEFFASASRMAEKMEGICGIQLSEQEILYIAVYLVKNQNERTDAPKKVLVVCATGKGLSTLLSTRIRKALPSIDIVGSVSVYQIENFNFGNEIDFIVSTVPLRITEYPVVKISSVLSLQDIQRIQEFLHYGKLIDKIPFNSHEMASFSSKGEGNGKKLTKHSEDIRKNMEESSSVISDLIMTLMEYVTKLPVDYYMDQDRMLGLIIHLVMAIPRWFRDEGYDDDILPAYEKLKEEHQKVFMIMEKYFGIIERQLYVSLSISEKYAFYLYILRED</sequence>
<keyword evidence="5" id="KW-0804">Transcription</keyword>
<dbReference type="CDD" id="cd05568">
    <property type="entry name" value="PTS_IIB_bgl_like"/>
    <property type="match status" value="1"/>
</dbReference>
<dbReference type="Proteomes" id="UP001519271">
    <property type="component" value="Unassembled WGS sequence"/>
</dbReference>
<dbReference type="Pfam" id="PF08279">
    <property type="entry name" value="HTH_11"/>
    <property type="match status" value="1"/>
</dbReference>
<dbReference type="InterPro" id="IPR036388">
    <property type="entry name" value="WH-like_DNA-bd_sf"/>
</dbReference>
<dbReference type="SUPFAM" id="SSF52794">
    <property type="entry name" value="PTS system IIB component-like"/>
    <property type="match status" value="1"/>
</dbReference>
<dbReference type="PROSITE" id="PS51099">
    <property type="entry name" value="PTS_EIIB_TYPE_2"/>
    <property type="match status" value="1"/>
</dbReference>
<dbReference type="Gene3D" id="3.40.50.2300">
    <property type="match status" value="1"/>
</dbReference>
<dbReference type="RefSeq" id="WP_209460867.1">
    <property type="nucleotide sequence ID" value="NZ_JAGGKC010000037.1"/>
</dbReference>
<keyword evidence="9" id="KW-1185">Reference proteome</keyword>
<dbReference type="InterPro" id="IPR007737">
    <property type="entry name" value="Mga_HTH"/>
</dbReference>
<evidence type="ECO:0000256" key="4">
    <source>
        <dbReference type="ARBA" id="ARBA00023159"/>
    </source>
</evidence>
<proteinExistence type="predicted"/>
<dbReference type="InterPro" id="IPR013011">
    <property type="entry name" value="PTS_EIIB_2"/>
</dbReference>
<protein>
    <submittedName>
        <fullName evidence="8">Transcriptional antiterminator</fullName>
    </submittedName>
</protein>
<organism evidence="8 9">
    <name type="scientific">Youngiibacter multivorans</name>
    <dbReference type="NCBI Taxonomy" id="937251"/>
    <lineage>
        <taxon>Bacteria</taxon>
        <taxon>Bacillati</taxon>
        <taxon>Bacillota</taxon>
        <taxon>Clostridia</taxon>
        <taxon>Eubacteriales</taxon>
        <taxon>Clostridiaceae</taxon>
        <taxon>Youngiibacter</taxon>
    </lineage>
</organism>
<feature type="domain" description="PRD" evidence="7">
    <location>
        <begin position="531"/>
        <end position="637"/>
    </location>
</feature>
<feature type="domain" description="PRD" evidence="7">
    <location>
        <begin position="300"/>
        <end position="407"/>
    </location>
</feature>
<dbReference type="Gene3D" id="1.10.1790.10">
    <property type="entry name" value="PRD domain"/>
    <property type="match status" value="2"/>
</dbReference>
<evidence type="ECO:0000256" key="5">
    <source>
        <dbReference type="ARBA" id="ARBA00023163"/>
    </source>
</evidence>
<dbReference type="PANTHER" id="PTHR30185">
    <property type="entry name" value="CRYPTIC BETA-GLUCOSIDE BGL OPERON ANTITERMINATOR"/>
    <property type="match status" value="1"/>
</dbReference>
<evidence type="ECO:0000259" key="7">
    <source>
        <dbReference type="PROSITE" id="PS51372"/>
    </source>
</evidence>
<evidence type="ECO:0000256" key="3">
    <source>
        <dbReference type="ARBA" id="ARBA00023015"/>
    </source>
</evidence>
<name>A0ABS4G830_9CLOT</name>
<reference evidence="8 9" key="1">
    <citation type="submission" date="2021-03" db="EMBL/GenBank/DDBJ databases">
        <title>Genomic Encyclopedia of Type Strains, Phase IV (KMG-IV): sequencing the most valuable type-strain genomes for metagenomic binning, comparative biology and taxonomic classification.</title>
        <authorList>
            <person name="Goeker M."/>
        </authorList>
    </citation>
    <scope>NUCLEOTIDE SEQUENCE [LARGE SCALE GENOMIC DNA]</scope>
    <source>
        <strain evidence="8 9">DSM 6139</strain>
    </source>
</reference>
<dbReference type="EMBL" id="JAGGKC010000037">
    <property type="protein sequence ID" value="MBP1920707.1"/>
    <property type="molecule type" value="Genomic_DNA"/>
</dbReference>
<comment type="caution">
    <text evidence="8">The sequence shown here is derived from an EMBL/GenBank/DDBJ whole genome shotgun (WGS) entry which is preliminary data.</text>
</comment>
<accession>A0ABS4G830</accession>